<protein>
    <submittedName>
        <fullName evidence="2 3">Uncharacterized protein</fullName>
    </submittedName>
</protein>
<reference evidence="2" key="2">
    <citation type="submission" date="2020-01" db="EMBL/GenBank/DDBJ databases">
        <authorList>
            <person name="Korhonen P.K.K."/>
            <person name="Guangxu M.G."/>
            <person name="Wang T.W."/>
            <person name="Stroehlein A.J.S."/>
            <person name="Young N.D."/>
            <person name="Ang C.-S.A."/>
            <person name="Fernando D.W.F."/>
            <person name="Lu H.L."/>
            <person name="Taylor S.T."/>
            <person name="Ehtesham M.E.M."/>
            <person name="Najaraj S.H.N."/>
            <person name="Harsha G.H.G."/>
            <person name="Madugundu A.M."/>
            <person name="Renuse S.R."/>
            <person name="Holt D.H."/>
            <person name="Pandey A.P."/>
            <person name="Papenfuss A.P."/>
            <person name="Gasser R.B.G."/>
            <person name="Fischer K.F."/>
        </authorList>
    </citation>
    <scope>NUCLEOTIDE SEQUENCE</scope>
    <source>
        <strain evidence="2">SSS_KF_BRIS2020</strain>
    </source>
</reference>
<evidence type="ECO:0000256" key="1">
    <source>
        <dbReference type="SAM" id="MobiDB-lite"/>
    </source>
</evidence>
<evidence type="ECO:0000313" key="2">
    <source>
        <dbReference type="EMBL" id="KAF7489873.1"/>
    </source>
</evidence>
<sequence>MFDSPETLLEVKTNRKTPTRTRHTKSITIKIDKKVDTLTQLHQQPQPSTSNPNTANGKTFAQVIKNPNAGVYASKTYYHPKRTSKQHNSKAMQPNSISPKMIEANTKQIITKLAQIAKSLKYPQISPPVVIQSAETSQEKSLSSSIILTTID</sequence>
<name>A0A834R4S1_SARSC</name>
<reference evidence="3" key="3">
    <citation type="submission" date="2022-06" db="UniProtKB">
        <authorList>
            <consortium name="EnsemblMetazoa"/>
        </authorList>
    </citation>
    <scope>IDENTIFICATION</scope>
</reference>
<organism evidence="2">
    <name type="scientific">Sarcoptes scabiei</name>
    <name type="common">Itch mite</name>
    <name type="synonym">Acarus scabiei</name>
    <dbReference type="NCBI Taxonomy" id="52283"/>
    <lineage>
        <taxon>Eukaryota</taxon>
        <taxon>Metazoa</taxon>
        <taxon>Ecdysozoa</taxon>
        <taxon>Arthropoda</taxon>
        <taxon>Chelicerata</taxon>
        <taxon>Arachnida</taxon>
        <taxon>Acari</taxon>
        <taxon>Acariformes</taxon>
        <taxon>Sarcoptiformes</taxon>
        <taxon>Astigmata</taxon>
        <taxon>Psoroptidia</taxon>
        <taxon>Sarcoptoidea</taxon>
        <taxon>Sarcoptidae</taxon>
        <taxon>Sarcoptinae</taxon>
        <taxon>Sarcoptes</taxon>
    </lineage>
</organism>
<proteinExistence type="predicted"/>
<dbReference type="EMBL" id="WVUK01000063">
    <property type="protein sequence ID" value="KAF7489873.1"/>
    <property type="molecule type" value="Genomic_DNA"/>
</dbReference>
<feature type="region of interest" description="Disordered" evidence="1">
    <location>
        <begin position="77"/>
        <end position="96"/>
    </location>
</feature>
<gene>
    <name evidence="2" type="ORF">SSS_4521</name>
</gene>
<dbReference type="EnsemblMetazoa" id="SSS_4521s_mrna">
    <property type="protein sequence ID" value="KAF7489873.1"/>
    <property type="gene ID" value="SSS_4521"/>
</dbReference>
<accession>A0A834R4S1</accession>
<dbReference type="Proteomes" id="UP000070412">
    <property type="component" value="Unassembled WGS sequence"/>
</dbReference>
<reference evidence="4" key="1">
    <citation type="journal article" date="2020" name="PLoS Negl. Trop. Dis.">
        <title>High-quality nuclear genome for Sarcoptes scabiei-A critical resource for a neglected parasite.</title>
        <authorList>
            <person name="Korhonen P.K."/>
            <person name="Gasser R.B."/>
            <person name="Ma G."/>
            <person name="Wang T."/>
            <person name="Stroehlein A.J."/>
            <person name="Young N.D."/>
            <person name="Ang C.S."/>
            <person name="Fernando D.D."/>
            <person name="Lu H.C."/>
            <person name="Taylor S."/>
            <person name="Reynolds S.L."/>
            <person name="Mofiz E."/>
            <person name="Najaraj S.H."/>
            <person name="Gowda H."/>
            <person name="Madugundu A."/>
            <person name="Renuse S."/>
            <person name="Holt D."/>
            <person name="Pandey A."/>
            <person name="Papenfuss A.T."/>
            <person name="Fischer K."/>
        </authorList>
    </citation>
    <scope>NUCLEOTIDE SEQUENCE [LARGE SCALE GENOMIC DNA]</scope>
</reference>
<evidence type="ECO:0000313" key="4">
    <source>
        <dbReference type="Proteomes" id="UP000070412"/>
    </source>
</evidence>
<evidence type="ECO:0000313" key="3">
    <source>
        <dbReference type="EnsemblMetazoa" id="KAF7489873.1"/>
    </source>
</evidence>
<feature type="compositionally biased region" description="Basic residues" evidence="1">
    <location>
        <begin position="78"/>
        <end position="88"/>
    </location>
</feature>
<keyword evidence="4" id="KW-1185">Reference proteome</keyword>
<dbReference type="AlphaFoldDB" id="A0A834R4S1"/>